<name>A0A136LWH5_9BACT</name>
<comment type="caution">
    <text evidence="4">The sequence shown here is derived from an EMBL/GenBank/DDBJ whole genome shotgun (WGS) entry which is preliminary data.</text>
</comment>
<evidence type="ECO:0000259" key="3">
    <source>
        <dbReference type="SMART" id="SM00560"/>
    </source>
</evidence>
<dbReference type="PANTHER" id="PTHR42535">
    <property type="entry name" value="OOKINETE PROTEIN, PUTATIVE-RELATED"/>
    <property type="match status" value="1"/>
</dbReference>
<proteinExistence type="predicted"/>
<dbReference type="InterPro" id="IPR013320">
    <property type="entry name" value="ConA-like_dom_sf"/>
</dbReference>
<reference evidence="4 5" key="1">
    <citation type="submission" date="2015-02" db="EMBL/GenBank/DDBJ databases">
        <title>Improved understanding of the partial-nitritation anammox process through 23 genomes representing the majority of the microbial community.</title>
        <authorList>
            <person name="Speth D.R."/>
            <person name="In T Zandt M."/>
            <person name="Guerrero Cruz S."/>
            <person name="Jetten M.S."/>
            <person name="Dutilh B.E."/>
        </authorList>
    </citation>
    <scope>NUCLEOTIDE SEQUENCE [LARGE SCALE GENOMIC DNA]</scope>
    <source>
        <strain evidence="4">OLB20</strain>
    </source>
</reference>
<dbReference type="InterPro" id="IPR018765">
    <property type="entry name" value="DUF2341"/>
</dbReference>
<accession>A0A136LWH5</accession>
<feature type="domain" description="LamG-like jellyroll fold" evidence="3">
    <location>
        <begin position="416"/>
        <end position="545"/>
    </location>
</feature>
<sequence length="1520" mass="164876">MVNESVSTSGTGSLLEDTQFHDFEIGWRSGAIDFRIDNTSDGTLSTNVPNEPSYIRFDNNSTSVLFQVDWVAVANYHDDPPDSQVVGSEQRSDRPAVYYPLNRNQTNSQIADEYFNTRQHKLTLGSTNQSDSADPVWSDQCIKDSCLLFDGANDFAGPITDGQFASVSNTFSMSIWAHPTATRVTTAEANGNNFSAGHQHRQAIAASQGTLLYGSGRVSAGLSVGTNGVSVIEHGSSYFSTPLVHDMALSGWNHIVVVYENKQPRIYVNGYLVHTGITSDRTAIHPSNYLGDTQSNYGTFKGFLDEFRLYPRVLTETEIRQQYNEGSSVLGVSTGGSALSNGLVGWWKMDETAANQCSGGVNDSCDSSGSGNDMAWAGNTSASGGKYGNAMLFDGTDDYMRRTSPSNIPTGASPRTVSAWVHLNALGTKQAIFQYGPIGVTRNTLLLNISAANVPEFTSWADGATSSTALSTGVWYHLVGTYDGDLTMKIYINGELDTTHTLGGQLISTVDATGINMGAWQAGILDDLNGRLDDVRLYDRELSEVEVQELYGYRPEMLAHWKFDEKSGTTAYDSTINARNGTLTNMQSPGWINGRVGGALEFDGTNDFVSVGTQQAFAFPLSSSFSVSAWINPALDSSDDVIIGNAWDEAGWHMRVTSANRVRFIVLTNGSNNTYSDTAVLSAGWNHVTAIWNGSTVKTYLNGVESSSVVSNGTVSTITPANPLLIGNDIADQSHYFNGTIDDVRIWNYQLTDSEVYKVFQGDSQSSSQSGLYERTVTLSSATPLDNYQVRIALTGFDYNKVQANGEDIRFYAGGNQLDYWIETWNTSGTSVIWVEVPYAGTNALSMQYGDASAVAGSDGAATFIFFTDLSSDPGLTGTNSANGYANYDSANDDIVYYFRRDTSSLVNRYFDLGMTTDPTNIAIDFRWRRTSQQLNQFGDAFGFIGISKVTVPGTIMGYNYINDTDSAPNAFFRGAYNGIAGGSGISSNTTTYQVSSGIDGTDAEMTAWQNGSQVINSPRTITSDAGGYSRFNIYRQNYGNAQDFNNHVARIDDIRIRKFSASVEPLTTTVQAEGIALSSVNVTAEQTSSPSLMLNLDSKSGTTATDSGTLGTNGTLTNMDDSNWVRGRFGSAVNLNGTDEFISVANSTALNSTDFSVSAWIRTTSSGVSRVLTKEGNTNGQQRYSLGTNVSVAGRADVSFYGTSVNTAQSTSTVNDGEWHHILGTFSDTNNRLRIYVDGVLEATTTTTQTPVASSNPLEIGRFDSAAGQYFNGSVDQVRYWERELSPREAAIEFDGGKPVAWYKFDEIEGNTAYDHSGNQLHGTLSNMSPSTDWINGKINGALDFDGSNDGVDLPENSILNFGFNDEVTVSAWVKPTVLGDDYIFSQQRCNGGAIQLYITSLGAAIFRVQDTSSNQTFAISDNSLIQTGSWNHIVGTRDKETDSLRLYVNGNLVEDLVDNTLTTITNASTENWVGRRYPCALTDNINATIDEVKIWRYALIQEDVSREYTANGAALRIE</sequence>
<evidence type="ECO:0000256" key="2">
    <source>
        <dbReference type="ARBA" id="ARBA00023157"/>
    </source>
</evidence>
<keyword evidence="1" id="KW-0732">Signal</keyword>
<feature type="domain" description="LamG-like jellyroll fold" evidence="3">
    <location>
        <begin position="1154"/>
        <end position="1289"/>
    </location>
</feature>
<feature type="domain" description="LamG-like jellyroll fold" evidence="3">
    <location>
        <begin position="1367"/>
        <end position="1504"/>
    </location>
</feature>
<feature type="domain" description="LamG-like jellyroll fold" evidence="3">
    <location>
        <begin position="623"/>
        <end position="754"/>
    </location>
</feature>
<dbReference type="Pfam" id="PF10102">
    <property type="entry name" value="DUF2341"/>
    <property type="match status" value="1"/>
</dbReference>
<dbReference type="Gene3D" id="2.60.120.200">
    <property type="match status" value="6"/>
</dbReference>
<dbReference type="Pfam" id="PF13385">
    <property type="entry name" value="Laminin_G_3"/>
    <property type="match status" value="5"/>
</dbReference>
<keyword evidence="2" id="KW-1015">Disulfide bond</keyword>
<dbReference type="InterPro" id="IPR006558">
    <property type="entry name" value="LamG-like"/>
</dbReference>
<protein>
    <recommendedName>
        <fullName evidence="3">LamG-like jellyroll fold domain-containing protein</fullName>
    </recommendedName>
</protein>
<dbReference type="SUPFAM" id="SSF49899">
    <property type="entry name" value="Concanavalin A-like lectins/glucanases"/>
    <property type="match status" value="6"/>
</dbReference>
<dbReference type="STRING" id="1617426.TR69_WS6001001290"/>
<evidence type="ECO:0000313" key="5">
    <source>
        <dbReference type="Proteomes" id="UP000070457"/>
    </source>
</evidence>
<gene>
    <name evidence="4" type="ORF">TR69_WS6001001290</name>
</gene>
<dbReference type="PANTHER" id="PTHR42535:SF2">
    <property type="entry name" value="CHROMOSOME UNDETERMINED SCAFFOLD_146, WHOLE GENOME SHOTGUN SEQUENCE"/>
    <property type="match status" value="1"/>
</dbReference>
<dbReference type="PATRIC" id="fig|1617426.3.peg.1274"/>
<dbReference type="Proteomes" id="UP000070457">
    <property type="component" value="Unassembled WGS sequence"/>
</dbReference>
<dbReference type="SMART" id="SM00560">
    <property type="entry name" value="LamGL"/>
    <property type="match status" value="4"/>
</dbReference>
<organism evidence="4 5">
    <name type="scientific">candidate division WS6 bacterium OLB20</name>
    <dbReference type="NCBI Taxonomy" id="1617426"/>
    <lineage>
        <taxon>Bacteria</taxon>
        <taxon>Candidatus Dojkabacteria</taxon>
    </lineage>
</organism>
<evidence type="ECO:0000256" key="1">
    <source>
        <dbReference type="ARBA" id="ARBA00022729"/>
    </source>
</evidence>
<dbReference type="EMBL" id="JYNZ01000005">
    <property type="protein sequence ID" value="KXK25998.1"/>
    <property type="molecule type" value="Genomic_DNA"/>
</dbReference>
<evidence type="ECO:0000313" key="4">
    <source>
        <dbReference type="EMBL" id="KXK25998.1"/>
    </source>
</evidence>